<proteinExistence type="predicted"/>
<dbReference type="InterPro" id="IPR014056">
    <property type="entry name" value="TypeIITA-like_toxin_pred"/>
</dbReference>
<name>A0A5C7SGK8_THASP</name>
<dbReference type="AlphaFoldDB" id="A0A5C7SGK8"/>
<dbReference type="PANTHER" id="PTHR41791:SF1">
    <property type="entry name" value="SSL7039 PROTEIN"/>
    <property type="match status" value="1"/>
</dbReference>
<accession>A0A5C7SGK8</accession>
<comment type="caution">
    <text evidence="1">The sequence shown here is derived from an EMBL/GenBank/DDBJ whole genome shotgun (WGS) entry which is preliminary data.</text>
</comment>
<gene>
    <name evidence="1" type="ORF">E6Q80_16105</name>
</gene>
<reference evidence="1 2" key="1">
    <citation type="submission" date="2018-09" db="EMBL/GenBank/DDBJ databases">
        <title>Metagenome Assembled Genomes from an Advanced Water Purification Facility.</title>
        <authorList>
            <person name="Stamps B.W."/>
            <person name="Spear J.R."/>
        </authorList>
    </citation>
    <scope>NUCLEOTIDE SEQUENCE [LARGE SCALE GENOMIC DNA]</scope>
    <source>
        <strain evidence="1">Bin_27_1</strain>
    </source>
</reference>
<dbReference type="Proteomes" id="UP000321192">
    <property type="component" value="Unassembled WGS sequence"/>
</dbReference>
<dbReference type="PIRSF" id="PIRSF028744">
    <property type="entry name" value="Addict_mod_HI1419"/>
    <property type="match status" value="1"/>
</dbReference>
<dbReference type="NCBIfam" id="TIGR02683">
    <property type="entry name" value="upstrm_HI1419"/>
    <property type="match status" value="1"/>
</dbReference>
<sequence>MASNALPSQRACLPDGSSPYADWFSTLDPIAAAKVTVAAARMELGNLSNVEWFRGIGEYKIDWGPGYRIYLAKDGLEIVVLLGGGSKKRQQRDIDEAVALWEDYKRRKARMNKGA</sequence>
<protein>
    <submittedName>
        <fullName evidence="1">Type II toxin-antitoxin system RelE/ParE family toxin</fullName>
    </submittedName>
</protein>
<evidence type="ECO:0000313" key="2">
    <source>
        <dbReference type="Proteomes" id="UP000321192"/>
    </source>
</evidence>
<dbReference type="EMBL" id="SSFD01000256">
    <property type="protein sequence ID" value="TXH82065.1"/>
    <property type="molecule type" value="Genomic_DNA"/>
</dbReference>
<dbReference type="PANTHER" id="PTHR41791">
    <property type="entry name" value="SSL7039 PROTEIN"/>
    <property type="match status" value="1"/>
</dbReference>
<evidence type="ECO:0000313" key="1">
    <source>
        <dbReference type="EMBL" id="TXH82065.1"/>
    </source>
</evidence>
<organism evidence="1 2">
    <name type="scientific">Thauera aminoaromatica</name>
    <dbReference type="NCBI Taxonomy" id="164330"/>
    <lineage>
        <taxon>Bacteria</taxon>
        <taxon>Pseudomonadati</taxon>
        <taxon>Pseudomonadota</taxon>
        <taxon>Betaproteobacteria</taxon>
        <taxon>Rhodocyclales</taxon>
        <taxon>Zoogloeaceae</taxon>
        <taxon>Thauera</taxon>
    </lineage>
</organism>